<comment type="function">
    <text evidence="7">Part of the ABC transporter complex LsrABCD involved in autoinducer 2 (AI-2) import. Responsible for energy coupling to the transport system.</text>
</comment>
<dbReference type="CDD" id="cd03216">
    <property type="entry name" value="ABC_Carb_Monos_I"/>
    <property type="match status" value="1"/>
</dbReference>
<keyword evidence="6" id="KW-0067">ATP-binding</keyword>
<evidence type="ECO:0000256" key="3">
    <source>
        <dbReference type="ARBA" id="ARBA00011262"/>
    </source>
</evidence>
<accession>A0A383RC35</accession>
<comment type="subunit">
    <text evidence="3">The complex is composed of two ATP-binding proteins (LsrA), two transmembrane proteins (LsrC and LsrD) and a solute-binding protein (LsrB).</text>
</comment>
<evidence type="ECO:0000256" key="2">
    <source>
        <dbReference type="ARBA" id="ARBA00009404"/>
    </source>
</evidence>
<dbReference type="PROSITE" id="PS50893">
    <property type="entry name" value="ABC_TRANSPORTER_2"/>
    <property type="match status" value="2"/>
</dbReference>
<dbReference type="GO" id="GO:0016887">
    <property type="term" value="F:ATP hydrolysis activity"/>
    <property type="evidence" value="ECO:0007669"/>
    <property type="project" value="InterPro"/>
</dbReference>
<sequence length="544" mass="59868">MSSVWKTQGVSNLRSAHVSDTDAAGDCQFEADSNLYMLGITKSYNGLSVLKQVNFTASSGEIHALVGSNGAGKSTLMNILSGACRSDVGVIQLGSEQLSIHSPADAKKQGIHCVYQEVDVALVPKLTVAENIMMDDFSMGRSSCWIRPAHLKKRAESIMDAIGLSISPSLRMEECTLAEKQMVLISRILLNEAKIVIFDEPTASLSFEESERLFTIMHTLRDQGVIVLFITHRLAEVFQHCDRISILRDGELVHSSLISDICPKEAIQYMLDKTIEEEPGVHSSVREEVLLTVKRISCGQKLKNVNFELRRGEILVFVGLIGAGKTKLARILGGAELCDGGEITLNGEVLQPRSIRDAIRAGIVLVPEERRKYSLFMDESVQSNLCISTLPKYCTAGFVSTTRERLSAECVIGQLNIKTASVKQKVRHLSGGNQQKVAIGKWLGTDAHVFVLDEPTNGIDVGAKNEIFRIIGQLSEEGRGIIYFTSDMYEASMVGDRIVVMYDGEMVRLFERGEASEEQLLFYASAGGRLRDVEDRVKGISDKQ</sequence>
<keyword evidence="5" id="KW-0547">Nucleotide-binding</keyword>
<feature type="domain" description="ABC transporter" evidence="10">
    <location>
        <begin position="285"/>
        <end position="528"/>
    </location>
</feature>
<feature type="domain" description="ABC transporter" evidence="10">
    <location>
        <begin position="35"/>
        <end position="274"/>
    </location>
</feature>
<protein>
    <recommendedName>
        <fullName evidence="4">Autoinducer 2 import ATP-binding protein LsrA</fullName>
        <ecNumber evidence="8">7.6.2.13</ecNumber>
    </recommendedName>
</protein>
<dbReference type="GO" id="GO:0005524">
    <property type="term" value="F:ATP binding"/>
    <property type="evidence" value="ECO:0007669"/>
    <property type="project" value="UniProtKB-KW"/>
</dbReference>
<dbReference type="PANTHER" id="PTHR43790:SF2">
    <property type="entry name" value="AUTOINDUCER 2 IMPORT ATP-BINDING PROTEIN LSRA"/>
    <property type="match status" value="1"/>
</dbReference>
<dbReference type="RefSeq" id="WP_332018316.1">
    <property type="nucleotide sequence ID" value="NZ_LS992241.1"/>
</dbReference>
<dbReference type="InterPro" id="IPR017871">
    <property type="entry name" value="ABC_transporter-like_CS"/>
</dbReference>
<evidence type="ECO:0000256" key="5">
    <source>
        <dbReference type="ARBA" id="ARBA00022741"/>
    </source>
</evidence>
<dbReference type="PANTHER" id="PTHR43790">
    <property type="entry name" value="CARBOHYDRATE TRANSPORT ATP-BINDING PROTEIN MG119-RELATED"/>
    <property type="match status" value="1"/>
</dbReference>
<dbReference type="Gene3D" id="3.40.50.300">
    <property type="entry name" value="P-loop containing nucleotide triphosphate hydrolases"/>
    <property type="match status" value="2"/>
</dbReference>
<evidence type="ECO:0000256" key="4">
    <source>
        <dbReference type="ARBA" id="ARBA00019459"/>
    </source>
</evidence>
<dbReference type="InterPro" id="IPR050107">
    <property type="entry name" value="ABC_carbohydrate_import_ATPase"/>
</dbReference>
<dbReference type="GO" id="GO:0005886">
    <property type="term" value="C:plasma membrane"/>
    <property type="evidence" value="ECO:0007669"/>
    <property type="project" value="UniProtKB-SubCell"/>
</dbReference>
<dbReference type="EMBL" id="LS992241">
    <property type="protein sequence ID" value="SYX84685.1"/>
    <property type="molecule type" value="Genomic_DNA"/>
</dbReference>
<evidence type="ECO:0000256" key="1">
    <source>
        <dbReference type="ARBA" id="ARBA00004417"/>
    </source>
</evidence>
<dbReference type="InterPro" id="IPR003439">
    <property type="entry name" value="ABC_transporter-like_ATP-bd"/>
</dbReference>
<evidence type="ECO:0000313" key="11">
    <source>
        <dbReference type="EMBL" id="SYX84685.1"/>
    </source>
</evidence>
<dbReference type="CDD" id="cd03215">
    <property type="entry name" value="ABC_Carb_Monos_II"/>
    <property type="match status" value="1"/>
</dbReference>
<dbReference type="Pfam" id="PF00005">
    <property type="entry name" value="ABC_tran"/>
    <property type="match status" value="2"/>
</dbReference>
<comment type="catalytic activity">
    <reaction evidence="9">
        <text>ATP + H2O + (2R,4S)-2-methyl-2,3,3,4-tetrahydroxytetrahydrofuran-[AI-2-binding protein]Side 1 = ADP + phosphate + (2R,4S)-2-methyl-2,3,3,4-tetrahydroxytetrahydrofuranSide 2 + [AI-2-binding protein]Side 1.</text>
        <dbReference type="EC" id="7.6.2.13"/>
    </reaction>
</comment>
<dbReference type="SUPFAM" id="SSF52540">
    <property type="entry name" value="P-loop containing nucleoside triphosphate hydrolases"/>
    <property type="match status" value="2"/>
</dbReference>
<dbReference type="EC" id="7.6.2.13" evidence="8"/>
<dbReference type="Proteomes" id="UP000304148">
    <property type="component" value="Chromosome"/>
</dbReference>
<evidence type="ECO:0000256" key="6">
    <source>
        <dbReference type="ARBA" id="ARBA00022840"/>
    </source>
</evidence>
<dbReference type="SMART" id="SM00382">
    <property type="entry name" value="AAA"/>
    <property type="match status" value="2"/>
</dbReference>
<dbReference type="AlphaFoldDB" id="A0A383RC35"/>
<evidence type="ECO:0000313" key="12">
    <source>
        <dbReference type="Proteomes" id="UP000304148"/>
    </source>
</evidence>
<proteinExistence type="inferred from homology"/>
<comment type="subcellular location">
    <subcellularLocation>
        <location evidence="1">Cell inner membrane</location>
        <topology evidence="1">Peripheral membrane protein</topology>
    </subcellularLocation>
</comment>
<comment type="similarity">
    <text evidence="2">Belongs to the ABC transporter superfamily. AI-2 autoinducer porter (TC 3.A.1.2.8) family.</text>
</comment>
<dbReference type="InterPro" id="IPR003593">
    <property type="entry name" value="AAA+_ATPase"/>
</dbReference>
<dbReference type="InterPro" id="IPR027417">
    <property type="entry name" value="P-loop_NTPase"/>
</dbReference>
<organism evidence="11 12">
    <name type="scientific">Paenibacillus alvei</name>
    <name type="common">Bacillus alvei</name>
    <dbReference type="NCBI Taxonomy" id="44250"/>
    <lineage>
        <taxon>Bacteria</taxon>
        <taxon>Bacillati</taxon>
        <taxon>Bacillota</taxon>
        <taxon>Bacilli</taxon>
        <taxon>Bacillales</taxon>
        <taxon>Paenibacillaceae</taxon>
        <taxon>Paenibacillus</taxon>
    </lineage>
</organism>
<evidence type="ECO:0000259" key="10">
    <source>
        <dbReference type="PROSITE" id="PS50893"/>
    </source>
</evidence>
<evidence type="ECO:0000256" key="8">
    <source>
        <dbReference type="ARBA" id="ARBA00023798"/>
    </source>
</evidence>
<name>A0A383RC35_PAEAL</name>
<evidence type="ECO:0000256" key="9">
    <source>
        <dbReference type="ARBA" id="ARBA00034076"/>
    </source>
</evidence>
<evidence type="ECO:0000256" key="7">
    <source>
        <dbReference type="ARBA" id="ARBA00023747"/>
    </source>
</evidence>
<gene>
    <name evidence="11" type="ORF">PBLR_13107</name>
</gene>
<dbReference type="PROSITE" id="PS00211">
    <property type="entry name" value="ABC_TRANSPORTER_1"/>
    <property type="match status" value="1"/>
</dbReference>
<reference evidence="12" key="1">
    <citation type="submission" date="2018-08" db="EMBL/GenBank/DDBJ databases">
        <authorList>
            <person name="Chevrot R."/>
        </authorList>
    </citation>
    <scope>NUCLEOTIDE SEQUENCE [LARGE SCALE GENOMIC DNA]</scope>
</reference>